<dbReference type="SUPFAM" id="SSF53474">
    <property type="entry name" value="alpha/beta-Hydrolases"/>
    <property type="match status" value="1"/>
</dbReference>
<dbReference type="Proteomes" id="UP001148614">
    <property type="component" value="Unassembled WGS sequence"/>
</dbReference>
<proteinExistence type="predicted"/>
<accession>A0A9W8TLB2</accession>
<protein>
    <recommendedName>
        <fullName evidence="3">AB hydrolase-1 domain-containing protein</fullName>
    </recommendedName>
</protein>
<evidence type="ECO:0008006" key="3">
    <source>
        <dbReference type="Google" id="ProtNLM"/>
    </source>
</evidence>
<dbReference type="Gene3D" id="3.40.50.1820">
    <property type="entry name" value="alpha/beta hydrolase"/>
    <property type="match status" value="1"/>
</dbReference>
<dbReference type="EMBL" id="JANPWZ010000779">
    <property type="protein sequence ID" value="KAJ3572279.1"/>
    <property type="molecule type" value="Genomic_DNA"/>
</dbReference>
<dbReference type="VEuPathDB" id="FungiDB:F4678DRAFT_416473"/>
<reference evidence="1" key="1">
    <citation type="submission" date="2022-07" db="EMBL/GenBank/DDBJ databases">
        <title>Genome Sequence of Xylaria arbuscula.</title>
        <authorList>
            <person name="Buettner E."/>
        </authorList>
    </citation>
    <scope>NUCLEOTIDE SEQUENCE</scope>
    <source>
        <strain evidence="1">VT107</strain>
    </source>
</reference>
<sequence>MAAPVLEGEASFNVPDGRKTGSTWYKVHGNIEDSNLPALVTLHGGSGAGHEYLSPLSDLYSKYGIPIVYYDQGGMLSAVYATRNPKGLRKLIIVSSPASVPLYVVENDQLRSKLPKDIRETLEKTDHDTPEYAKASVFFYKNHVCQLDPRPEDVQKVFKNP</sequence>
<evidence type="ECO:0000313" key="2">
    <source>
        <dbReference type="Proteomes" id="UP001148614"/>
    </source>
</evidence>
<organism evidence="1 2">
    <name type="scientific">Xylaria arbuscula</name>
    <dbReference type="NCBI Taxonomy" id="114810"/>
    <lineage>
        <taxon>Eukaryota</taxon>
        <taxon>Fungi</taxon>
        <taxon>Dikarya</taxon>
        <taxon>Ascomycota</taxon>
        <taxon>Pezizomycotina</taxon>
        <taxon>Sordariomycetes</taxon>
        <taxon>Xylariomycetidae</taxon>
        <taxon>Xylariales</taxon>
        <taxon>Xylariaceae</taxon>
        <taxon>Xylaria</taxon>
    </lineage>
</organism>
<dbReference type="InterPro" id="IPR029058">
    <property type="entry name" value="AB_hydrolase_fold"/>
</dbReference>
<comment type="caution">
    <text evidence="1">The sequence shown here is derived from an EMBL/GenBank/DDBJ whole genome shotgun (WGS) entry which is preliminary data.</text>
</comment>
<keyword evidence="2" id="KW-1185">Reference proteome</keyword>
<name>A0A9W8TLB2_9PEZI</name>
<dbReference type="AlphaFoldDB" id="A0A9W8TLB2"/>
<evidence type="ECO:0000313" key="1">
    <source>
        <dbReference type="EMBL" id="KAJ3572279.1"/>
    </source>
</evidence>
<gene>
    <name evidence="1" type="ORF">NPX13_g5101</name>
</gene>